<evidence type="ECO:0000256" key="14">
    <source>
        <dbReference type="SAM" id="Phobius"/>
    </source>
</evidence>
<evidence type="ECO:0000256" key="8">
    <source>
        <dbReference type="ARBA" id="ARBA00023136"/>
    </source>
</evidence>
<evidence type="ECO:0000256" key="13">
    <source>
        <dbReference type="ARBA" id="ARBA00023319"/>
    </source>
</evidence>
<evidence type="ECO:0000256" key="5">
    <source>
        <dbReference type="ARBA" id="ARBA00022859"/>
    </source>
</evidence>
<comment type="subcellular location">
    <subcellularLocation>
        <location evidence="1">Cell membrane</location>
        <topology evidence="1">Single-pass type I membrane protein</topology>
    </subcellularLocation>
</comment>
<dbReference type="AlphaFoldDB" id="A0A8V0Z6S0"/>
<dbReference type="PANTHER" id="PTHR10441">
    <property type="entry name" value="CD8 ALPHA CHAIN"/>
    <property type="match status" value="1"/>
</dbReference>
<evidence type="ECO:0000259" key="16">
    <source>
        <dbReference type="PROSITE" id="PS50835"/>
    </source>
</evidence>
<name>A0A8V0Z6S0_CHICK</name>
<dbReference type="GO" id="GO:0002456">
    <property type="term" value="P:T cell mediated immunity"/>
    <property type="evidence" value="ECO:0000318"/>
    <property type="project" value="GO_Central"/>
</dbReference>
<sequence>MAGSPALLLLLSLGLCCTITQGQKNTMEARFLNRNIKHPIEGQRLELECLHYERNRPIFWIRLDKSENLHFLASSTRSYSTTLQEGEKTSPNFEALWRGNSYRLLVKSFRAQDEGIYFCINYINPVLHFSSGQPAFFPGQTLQMTPGAGIFLFLLSPLSFLPAGTSNENTLHFCYDVVIWVNLAGACLLLLTAITITITHCQKTINRQCHCKQKL</sequence>
<dbReference type="InterPro" id="IPR015468">
    <property type="entry name" value="CD8_asu"/>
</dbReference>
<dbReference type="GO" id="GO:0007166">
    <property type="term" value="P:cell surface receptor signaling pathway"/>
    <property type="evidence" value="ECO:0000318"/>
    <property type="project" value="GO_Central"/>
</dbReference>
<accession>A0A8V0Z6S0</accession>
<keyword evidence="18" id="KW-1185">Reference proteome</keyword>
<dbReference type="Ensembl" id="ENSGALT00010041301.1">
    <property type="protein sequence ID" value="ENSGALP00010024186.1"/>
    <property type="gene ID" value="ENSGALG00010017114.1"/>
</dbReference>
<dbReference type="PANTHER" id="PTHR10441:SF2">
    <property type="entry name" value="T-CELL SURFACE GLYCOPROTEIN CD8 ALPHA CHAIN"/>
    <property type="match status" value="1"/>
</dbReference>
<evidence type="ECO:0000256" key="10">
    <source>
        <dbReference type="ARBA" id="ARBA00023157"/>
    </source>
</evidence>
<dbReference type="SUPFAM" id="SSF48726">
    <property type="entry name" value="Immunoglobulin"/>
    <property type="match status" value="1"/>
</dbReference>
<dbReference type="Gene3D" id="2.60.40.10">
    <property type="entry name" value="Immunoglobulins"/>
    <property type="match status" value="1"/>
</dbReference>
<dbReference type="Proteomes" id="UP000000539">
    <property type="component" value="Chromosome 4"/>
</dbReference>
<evidence type="ECO:0000256" key="12">
    <source>
        <dbReference type="ARBA" id="ARBA00023288"/>
    </source>
</evidence>
<keyword evidence="3 14" id="KW-0812">Transmembrane</keyword>
<reference evidence="17" key="3">
    <citation type="submission" date="2025-09" db="UniProtKB">
        <authorList>
            <consortium name="Ensembl"/>
        </authorList>
    </citation>
    <scope>IDENTIFICATION</scope>
    <source>
        <strain evidence="17">broiler</strain>
    </source>
</reference>
<evidence type="ECO:0000256" key="2">
    <source>
        <dbReference type="ARBA" id="ARBA00022475"/>
    </source>
</evidence>
<feature type="chain" id="PRO_5036487982" description="Ig-like domain-containing protein" evidence="15">
    <location>
        <begin position="23"/>
        <end position="215"/>
    </location>
</feature>
<evidence type="ECO:0000256" key="4">
    <source>
        <dbReference type="ARBA" id="ARBA00022729"/>
    </source>
</evidence>
<evidence type="ECO:0000313" key="18">
    <source>
        <dbReference type="Proteomes" id="UP000000539"/>
    </source>
</evidence>
<feature type="signal peptide" evidence="15">
    <location>
        <begin position="1"/>
        <end position="22"/>
    </location>
</feature>
<protein>
    <recommendedName>
        <fullName evidence="16">Ig-like domain-containing protein</fullName>
    </recommendedName>
</protein>
<keyword evidence="5" id="KW-0391">Immunity</keyword>
<feature type="transmembrane region" description="Helical" evidence="14">
    <location>
        <begin position="177"/>
        <end position="198"/>
    </location>
</feature>
<dbReference type="InterPro" id="IPR013783">
    <property type="entry name" value="Ig-like_fold"/>
</dbReference>
<keyword evidence="10" id="KW-1015">Disulfide bond</keyword>
<evidence type="ECO:0000256" key="11">
    <source>
        <dbReference type="ARBA" id="ARBA00023180"/>
    </source>
</evidence>
<evidence type="ECO:0000256" key="3">
    <source>
        <dbReference type="ARBA" id="ARBA00022692"/>
    </source>
</evidence>
<proteinExistence type="predicted"/>
<keyword evidence="4 15" id="KW-0732">Signal</keyword>
<reference evidence="17" key="2">
    <citation type="submission" date="2025-08" db="UniProtKB">
        <authorList>
            <consortium name="Ensembl"/>
        </authorList>
    </citation>
    <scope>IDENTIFICATION</scope>
    <source>
        <strain evidence="17">broiler</strain>
    </source>
</reference>
<keyword evidence="9" id="KW-0564">Palmitate</keyword>
<keyword evidence="13" id="KW-0393">Immunoglobulin domain</keyword>
<dbReference type="InterPro" id="IPR007110">
    <property type="entry name" value="Ig-like_dom"/>
</dbReference>
<dbReference type="GO" id="GO:0009897">
    <property type="term" value="C:external side of plasma membrane"/>
    <property type="evidence" value="ECO:0000318"/>
    <property type="project" value="GO_Central"/>
</dbReference>
<evidence type="ECO:0000256" key="6">
    <source>
        <dbReference type="ARBA" id="ARBA00022989"/>
    </source>
</evidence>
<dbReference type="InterPro" id="IPR036179">
    <property type="entry name" value="Ig-like_dom_sf"/>
</dbReference>
<keyword evidence="11" id="KW-0325">Glycoprotein</keyword>
<keyword evidence="2" id="KW-1003">Cell membrane</keyword>
<evidence type="ECO:0000256" key="9">
    <source>
        <dbReference type="ARBA" id="ARBA00023139"/>
    </source>
</evidence>
<keyword evidence="6 14" id="KW-1133">Transmembrane helix</keyword>
<keyword evidence="12" id="KW-0449">Lipoprotein</keyword>
<dbReference type="GO" id="GO:0045065">
    <property type="term" value="P:cytotoxic T cell differentiation"/>
    <property type="evidence" value="ECO:0000318"/>
    <property type="project" value="GO_Central"/>
</dbReference>
<keyword evidence="7" id="KW-1064">Adaptive immunity</keyword>
<evidence type="ECO:0000256" key="1">
    <source>
        <dbReference type="ARBA" id="ARBA00004251"/>
    </source>
</evidence>
<evidence type="ECO:0000313" key="17">
    <source>
        <dbReference type="Ensembl" id="ENSGALP00010024186.1"/>
    </source>
</evidence>
<evidence type="ECO:0000256" key="7">
    <source>
        <dbReference type="ARBA" id="ARBA00023130"/>
    </source>
</evidence>
<keyword evidence="8 14" id="KW-0472">Membrane</keyword>
<reference evidence="17" key="1">
    <citation type="submission" date="2020-11" db="EMBL/GenBank/DDBJ databases">
        <title>Gallus gallus (Chicken) genome, bGalGal1, GRCg7b, maternal haplotype autosomes + Z &amp; W.</title>
        <authorList>
            <person name="Warren W."/>
            <person name="Formenti G."/>
            <person name="Fedrigo O."/>
            <person name="Haase B."/>
            <person name="Mountcastle J."/>
            <person name="Balacco J."/>
            <person name="Tracey A."/>
            <person name="Schneider V."/>
            <person name="Okimoto R."/>
            <person name="Cheng H."/>
            <person name="Hawken R."/>
            <person name="Howe K."/>
            <person name="Jarvis E.D."/>
        </authorList>
    </citation>
    <scope>NUCLEOTIDE SEQUENCE [LARGE SCALE GENOMIC DNA]</scope>
    <source>
        <strain evidence="17">Broiler</strain>
    </source>
</reference>
<dbReference type="PROSITE" id="PS50835">
    <property type="entry name" value="IG_LIKE"/>
    <property type="match status" value="1"/>
</dbReference>
<dbReference type="GeneTree" id="ENSGT00940000156588"/>
<evidence type="ECO:0000256" key="15">
    <source>
        <dbReference type="SAM" id="SignalP"/>
    </source>
</evidence>
<dbReference type="FunFam" id="2.60.40.10:FF:001514">
    <property type="entry name" value="CD8 alpha chain"/>
    <property type="match status" value="1"/>
</dbReference>
<feature type="domain" description="Ig-like" evidence="16">
    <location>
        <begin position="41"/>
        <end position="119"/>
    </location>
</feature>
<organism evidence="17 18">
    <name type="scientific">Gallus gallus</name>
    <name type="common">Chicken</name>
    <dbReference type="NCBI Taxonomy" id="9031"/>
    <lineage>
        <taxon>Eukaryota</taxon>
        <taxon>Metazoa</taxon>
        <taxon>Chordata</taxon>
        <taxon>Craniata</taxon>
        <taxon>Vertebrata</taxon>
        <taxon>Euteleostomi</taxon>
        <taxon>Archelosauria</taxon>
        <taxon>Archosauria</taxon>
        <taxon>Dinosauria</taxon>
        <taxon>Saurischia</taxon>
        <taxon>Theropoda</taxon>
        <taxon>Coelurosauria</taxon>
        <taxon>Aves</taxon>
        <taxon>Neognathae</taxon>
        <taxon>Galloanserae</taxon>
        <taxon>Galliformes</taxon>
        <taxon>Phasianidae</taxon>
        <taxon>Phasianinae</taxon>
        <taxon>Gallus</taxon>
    </lineage>
</organism>